<dbReference type="Pfam" id="PF14111">
    <property type="entry name" value="DUF4283"/>
    <property type="match status" value="1"/>
</dbReference>
<protein>
    <recommendedName>
        <fullName evidence="5">DUF4283 domain-containing protein</fullName>
    </recommendedName>
</protein>
<gene>
    <name evidence="3" type="ORF">Goshw_017556</name>
</gene>
<name>A0A7J9KLW8_GOSSC</name>
<feature type="domain" description="DUF4283" evidence="1">
    <location>
        <begin position="23"/>
        <end position="106"/>
    </location>
</feature>
<dbReference type="OrthoDB" id="999237at2759"/>
<dbReference type="Pfam" id="PF14392">
    <property type="entry name" value="zf-CCHC_4"/>
    <property type="match status" value="1"/>
</dbReference>
<dbReference type="InterPro" id="IPR040256">
    <property type="entry name" value="At4g02000-like"/>
</dbReference>
<dbReference type="InterPro" id="IPR025558">
    <property type="entry name" value="DUF4283"/>
</dbReference>
<dbReference type="PANTHER" id="PTHR31286:SF153">
    <property type="entry name" value="DUF4283 DOMAIN PROTEIN"/>
    <property type="match status" value="1"/>
</dbReference>
<evidence type="ECO:0000259" key="2">
    <source>
        <dbReference type="Pfam" id="PF14392"/>
    </source>
</evidence>
<evidence type="ECO:0000313" key="4">
    <source>
        <dbReference type="Proteomes" id="UP000593576"/>
    </source>
</evidence>
<sequence length="192" mass="22381">VRSKSGSCRREEEAFQEEENELEEDYKFCLVGSCLTDSVMHFPSLRNTMADLWHPIGGISITYLGEKPVLFQFFYEVDMNRVFEGTPWSFNNHLLLMHKIQPREDLSMLPLIYAEFWVQIHDLPLGLMSEAMRKKKIVLGTSRTIYARFQYEKLSLFCFLCGKLGHGENFCLVRVRVDSTKIIIGWDISLRA</sequence>
<dbReference type="EMBL" id="JABFAF010000001">
    <property type="protein sequence ID" value="MBA0847410.1"/>
    <property type="molecule type" value="Genomic_DNA"/>
</dbReference>
<reference evidence="3 4" key="1">
    <citation type="journal article" date="2019" name="Genome Biol. Evol.">
        <title>Insights into the evolution of the New World diploid cottons (Gossypium, subgenus Houzingenia) based on genome sequencing.</title>
        <authorList>
            <person name="Grover C.E."/>
            <person name="Arick M.A. 2nd"/>
            <person name="Thrash A."/>
            <person name="Conover J.L."/>
            <person name="Sanders W.S."/>
            <person name="Peterson D.G."/>
            <person name="Frelichowski J.E."/>
            <person name="Scheffler J.A."/>
            <person name="Scheffler B.E."/>
            <person name="Wendel J.F."/>
        </authorList>
    </citation>
    <scope>NUCLEOTIDE SEQUENCE [LARGE SCALE GENOMIC DNA]</scope>
    <source>
        <strain evidence="3">1</strain>
        <tissue evidence="3">Leaf</tissue>
    </source>
</reference>
<comment type="caution">
    <text evidence="3">The sequence shown here is derived from an EMBL/GenBank/DDBJ whole genome shotgun (WGS) entry which is preliminary data.</text>
</comment>
<dbReference type="InterPro" id="IPR025836">
    <property type="entry name" value="Zn_knuckle_CX2CX4HX4C"/>
</dbReference>
<organism evidence="3 4">
    <name type="scientific">Gossypium schwendimanii</name>
    <name type="common">Cotton</name>
    <dbReference type="NCBI Taxonomy" id="34291"/>
    <lineage>
        <taxon>Eukaryota</taxon>
        <taxon>Viridiplantae</taxon>
        <taxon>Streptophyta</taxon>
        <taxon>Embryophyta</taxon>
        <taxon>Tracheophyta</taxon>
        <taxon>Spermatophyta</taxon>
        <taxon>Magnoliopsida</taxon>
        <taxon>eudicotyledons</taxon>
        <taxon>Gunneridae</taxon>
        <taxon>Pentapetalae</taxon>
        <taxon>rosids</taxon>
        <taxon>malvids</taxon>
        <taxon>Malvales</taxon>
        <taxon>Malvaceae</taxon>
        <taxon>Malvoideae</taxon>
        <taxon>Gossypium</taxon>
    </lineage>
</organism>
<accession>A0A7J9KLW8</accession>
<dbReference type="PANTHER" id="PTHR31286">
    <property type="entry name" value="GLYCINE-RICH CELL WALL STRUCTURAL PROTEIN 1.8-LIKE"/>
    <property type="match status" value="1"/>
</dbReference>
<evidence type="ECO:0000259" key="1">
    <source>
        <dbReference type="Pfam" id="PF14111"/>
    </source>
</evidence>
<dbReference type="AlphaFoldDB" id="A0A7J9KLW8"/>
<feature type="non-terminal residue" evidence="3">
    <location>
        <position position="1"/>
    </location>
</feature>
<keyword evidence="4" id="KW-1185">Reference proteome</keyword>
<feature type="non-terminal residue" evidence="3">
    <location>
        <position position="192"/>
    </location>
</feature>
<dbReference type="Proteomes" id="UP000593576">
    <property type="component" value="Unassembled WGS sequence"/>
</dbReference>
<evidence type="ECO:0000313" key="3">
    <source>
        <dbReference type="EMBL" id="MBA0847410.1"/>
    </source>
</evidence>
<evidence type="ECO:0008006" key="5">
    <source>
        <dbReference type="Google" id="ProtNLM"/>
    </source>
</evidence>
<feature type="domain" description="Zinc knuckle CX2CX4HX4C" evidence="2">
    <location>
        <begin position="135"/>
        <end position="172"/>
    </location>
</feature>
<proteinExistence type="predicted"/>